<feature type="region of interest" description="Disordered" evidence="1">
    <location>
        <begin position="345"/>
        <end position="383"/>
    </location>
</feature>
<sequence>MGFLKRFFSIGSKKNKKTRPQISNPTALHHVGFPMPLRQAEEEHEVIATQLLRSASARYTAVSEAENASLPPLPHPVNELMINNLASEAASIASTSISQRGTYSVTVHHRTRHSSTEVPSTNRRQYDDMSSRNVDPDETGGNLLRLRSDPSVASLLELYDEHGRLPLEAFSSTPPEERAQNPRNGSTLRELLGNPSSMNSRGGKSDNSALEGDISWAERFLAETDSVSSASSFGLRTPNDPDARFPTPAIRINNDHDQTFSSDHDRSNNTINNPALSSMDVELSSNAEQSYQDDPSSFSLSAYQTSEPHTPQRASKIFGFLTEKKQPAVDGLDVDRSLPELPSCFSSPSDHNHGAQDLRSHFSDDTHSDIIPPSTKSSSRRSVIPSFSDTLASRFHFGSNPHKSEEPRTPLNPTFRFPHSQAEIAQSSDQPIYGTDNAGPVRDVKVLMNGPTKVIVTAPTPSENARHTPSKIPRGPRAYSNKRRSRSSSYRHSSRPMLGERSNTGSTDSNSVSSRTSDKFTAIPNRGRRTSSQISIVDASLPEIHPEPPTAKPAVKTAPSTRTSVRRSMEYGVLGKENTGNQMSLTARAPIPFTPVRGQSGGQSSLFRTAVHPGIFKPPMGMEPSPASSSELSPVGRQMMHNVRQQRMKTREGERGRRTSVRAGSTSSSRSAAMRV</sequence>
<proteinExistence type="predicted"/>
<feature type="compositionally biased region" description="Low complexity" evidence="1">
    <location>
        <begin position="552"/>
        <end position="561"/>
    </location>
</feature>
<feature type="region of interest" description="Disordered" evidence="1">
    <location>
        <begin position="455"/>
        <end position="564"/>
    </location>
</feature>
<name>A0ABR3JDI9_9AGAR</name>
<feature type="compositionally biased region" description="Low complexity" evidence="1">
    <location>
        <begin position="370"/>
        <end position="383"/>
    </location>
</feature>
<comment type="caution">
    <text evidence="2">The sequence shown here is derived from an EMBL/GenBank/DDBJ whole genome shotgun (WGS) entry which is preliminary data.</text>
</comment>
<evidence type="ECO:0000313" key="3">
    <source>
        <dbReference type="Proteomes" id="UP001556367"/>
    </source>
</evidence>
<reference evidence="3" key="1">
    <citation type="submission" date="2024-06" db="EMBL/GenBank/DDBJ databases">
        <title>Multi-omics analyses provide insights into the biosynthesis of the anticancer antibiotic pleurotin in Hohenbuehelia grisea.</title>
        <authorList>
            <person name="Weaver J.A."/>
            <person name="Alberti F."/>
        </authorList>
    </citation>
    <scope>NUCLEOTIDE SEQUENCE [LARGE SCALE GENOMIC DNA]</scope>
    <source>
        <strain evidence="3">T-177</strain>
    </source>
</reference>
<feature type="region of interest" description="Disordered" evidence="1">
    <location>
        <begin position="228"/>
        <end position="311"/>
    </location>
</feature>
<feature type="compositionally biased region" description="Low complexity" evidence="1">
    <location>
        <begin position="661"/>
        <end position="676"/>
    </location>
</feature>
<feature type="compositionally biased region" description="Polar residues" evidence="1">
    <location>
        <begin position="283"/>
        <end position="311"/>
    </location>
</feature>
<keyword evidence="3" id="KW-1185">Reference proteome</keyword>
<dbReference type="EMBL" id="JASNQZ010000008">
    <property type="protein sequence ID" value="KAL0953776.1"/>
    <property type="molecule type" value="Genomic_DNA"/>
</dbReference>
<evidence type="ECO:0000256" key="1">
    <source>
        <dbReference type="SAM" id="MobiDB-lite"/>
    </source>
</evidence>
<feature type="compositionally biased region" description="Polar residues" evidence="1">
    <location>
        <begin position="194"/>
        <end position="208"/>
    </location>
</feature>
<feature type="compositionally biased region" description="Basic and acidic residues" evidence="1">
    <location>
        <begin position="253"/>
        <end position="267"/>
    </location>
</feature>
<feature type="compositionally biased region" description="Basic and acidic residues" evidence="1">
    <location>
        <begin position="350"/>
        <end position="368"/>
    </location>
</feature>
<feature type="region of interest" description="Disordered" evidence="1">
    <location>
        <begin position="643"/>
        <end position="676"/>
    </location>
</feature>
<organism evidence="2 3">
    <name type="scientific">Hohenbuehelia grisea</name>
    <dbReference type="NCBI Taxonomy" id="104357"/>
    <lineage>
        <taxon>Eukaryota</taxon>
        <taxon>Fungi</taxon>
        <taxon>Dikarya</taxon>
        <taxon>Basidiomycota</taxon>
        <taxon>Agaricomycotina</taxon>
        <taxon>Agaricomycetes</taxon>
        <taxon>Agaricomycetidae</taxon>
        <taxon>Agaricales</taxon>
        <taxon>Pleurotineae</taxon>
        <taxon>Pleurotaceae</taxon>
        <taxon>Hohenbuehelia</taxon>
    </lineage>
</organism>
<evidence type="ECO:0000313" key="2">
    <source>
        <dbReference type="EMBL" id="KAL0953776.1"/>
    </source>
</evidence>
<gene>
    <name evidence="2" type="ORF">HGRIS_004960</name>
</gene>
<feature type="region of interest" description="Disordered" evidence="1">
    <location>
        <begin position="395"/>
        <end position="415"/>
    </location>
</feature>
<feature type="region of interest" description="Disordered" evidence="1">
    <location>
        <begin position="103"/>
        <end position="146"/>
    </location>
</feature>
<protein>
    <submittedName>
        <fullName evidence="2">Uncharacterized protein</fullName>
    </submittedName>
</protein>
<feature type="compositionally biased region" description="Low complexity" evidence="1">
    <location>
        <begin position="502"/>
        <end position="515"/>
    </location>
</feature>
<dbReference type="Proteomes" id="UP001556367">
    <property type="component" value="Unassembled WGS sequence"/>
</dbReference>
<feature type="region of interest" description="Disordered" evidence="1">
    <location>
        <begin position="167"/>
        <end position="209"/>
    </location>
</feature>
<accession>A0ABR3JDI9</accession>